<gene>
    <name evidence="2" type="ORF">GCM10007094_29970</name>
</gene>
<dbReference type="Proteomes" id="UP000637980">
    <property type="component" value="Unassembled WGS sequence"/>
</dbReference>
<feature type="chain" id="PRO_5045709009" description="PepSY domain-containing protein" evidence="1">
    <location>
        <begin position="31"/>
        <end position="118"/>
    </location>
</feature>
<keyword evidence="1" id="KW-0732">Signal</keyword>
<protein>
    <recommendedName>
        <fullName evidence="4">PepSY domain-containing protein</fullName>
    </recommendedName>
</protein>
<name>A0ABQ3EGH6_9HYPH</name>
<evidence type="ECO:0000313" key="3">
    <source>
        <dbReference type="Proteomes" id="UP000637980"/>
    </source>
</evidence>
<proteinExistence type="predicted"/>
<comment type="caution">
    <text evidence="2">The sequence shown here is derived from an EMBL/GenBank/DDBJ whole genome shotgun (WGS) entry which is preliminary data.</text>
</comment>
<dbReference type="EMBL" id="BMXE01000005">
    <property type="protein sequence ID" value="GHB38522.1"/>
    <property type="molecule type" value="Genomic_DNA"/>
</dbReference>
<accession>A0ABQ3EGH6</accession>
<organism evidence="2 3">
    <name type="scientific">Pseudovibrio japonicus</name>
    <dbReference type="NCBI Taxonomy" id="366534"/>
    <lineage>
        <taxon>Bacteria</taxon>
        <taxon>Pseudomonadati</taxon>
        <taxon>Pseudomonadota</taxon>
        <taxon>Alphaproteobacteria</taxon>
        <taxon>Hyphomicrobiales</taxon>
        <taxon>Stappiaceae</taxon>
        <taxon>Pseudovibrio</taxon>
    </lineage>
</organism>
<reference evidence="3" key="1">
    <citation type="journal article" date="2019" name="Int. J. Syst. Evol. Microbiol.">
        <title>The Global Catalogue of Microorganisms (GCM) 10K type strain sequencing project: providing services to taxonomists for standard genome sequencing and annotation.</title>
        <authorList>
            <consortium name="The Broad Institute Genomics Platform"/>
            <consortium name="The Broad Institute Genome Sequencing Center for Infectious Disease"/>
            <person name="Wu L."/>
            <person name="Ma J."/>
        </authorList>
    </citation>
    <scope>NUCLEOTIDE SEQUENCE [LARGE SCALE GENOMIC DNA]</scope>
    <source>
        <strain evidence="3">KCTC 12861</strain>
    </source>
</reference>
<keyword evidence="3" id="KW-1185">Reference proteome</keyword>
<evidence type="ECO:0000313" key="2">
    <source>
        <dbReference type="EMBL" id="GHB38522.1"/>
    </source>
</evidence>
<dbReference type="RefSeq" id="WP_189437611.1">
    <property type="nucleotide sequence ID" value="NZ_BMXE01000005.1"/>
</dbReference>
<evidence type="ECO:0008006" key="4">
    <source>
        <dbReference type="Google" id="ProtNLM"/>
    </source>
</evidence>
<sequence>MNAFKKKITSLAVAAAVAVGVSSAVAPANAGPTLSFDFPNASVQLVQDHGKKAKHWKKEKRQALNKKQIKRKLRAWGYRDFDKIERKGDRYIVKASWRGLRKSRLVIDAYNGRILKRR</sequence>
<evidence type="ECO:0000256" key="1">
    <source>
        <dbReference type="SAM" id="SignalP"/>
    </source>
</evidence>
<feature type="signal peptide" evidence="1">
    <location>
        <begin position="1"/>
        <end position="30"/>
    </location>
</feature>